<comment type="caution">
    <text evidence="2">The sequence shown here is derived from an EMBL/GenBank/DDBJ whole genome shotgun (WGS) entry which is preliminary data.</text>
</comment>
<dbReference type="EMBL" id="BMMK01000011">
    <property type="protein sequence ID" value="GGM55100.1"/>
    <property type="molecule type" value="Genomic_DNA"/>
</dbReference>
<dbReference type="InterPro" id="IPR010982">
    <property type="entry name" value="Lambda_DNA-bd_dom_sf"/>
</dbReference>
<feature type="domain" description="HTH cro/C1-type" evidence="1">
    <location>
        <begin position="1"/>
        <end position="46"/>
    </location>
</feature>
<dbReference type="AlphaFoldDB" id="A0A8J3CBL2"/>
<gene>
    <name evidence="2" type="ORF">GCM10012275_27750</name>
</gene>
<evidence type="ECO:0000313" key="3">
    <source>
        <dbReference type="Proteomes" id="UP000637578"/>
    </source>
</evidence>
<dbReference type="GO" id="GO:0003677">
    <property type="term" value="F:DNA binding"/>
    <property type="evidence" value="ECO:0007669"/>
    <property type="project" value="InterPro"/>
</dbReference>
<dbReference type="Pfam" id="PF13560">
    <property type="entry name" value="HTH_31"/>
    <property type="match status" value="1"/>
</dbReference>
<accession>A0A8J3CBL2</accession>
<evidence type="ECO:0000259" key="1">
    <source>
        <dbReference type="PROSITE" id="PS50943"/>
    </source>
</evidence>
<sequence length="256" mass="28467">MSARQVAEVIGTSEVTVTRWETGERSPKLEDLANYLTIIGVQGSEREEIIELFRASDGPHWLSIGMPDLRQQLTALLELERMATEIFDVTPNIVPGLLQTADYTRTIMRQGGAPAEKIETRVAIRIGRRDVLHAETLRLTTIVGEAALRATVGGTRVMADQLRFLLKAAQWPSVDLRVIPLQVDWNPATEGPFFLLRFPDSSPVVYLENRLSGLFLHRPQDVAAYEQAATKILDVTLSPADSLGFISNQVTYLESL</sequence>
<dbReference type="InterPro" id="IPR043917">
    <property type="entry name" value="DUF5753"/>
</dbReference>
<dbReference type="PROSITE" id="PS50943">
    <property type="entry name" value="HTH_CROC1"/>
    <property type="match status" value="1"/>
</dbReference>
<protein>
    <recommendedName>
        <fullName evidence="1">HTH cro/C1-type domain-containing protein</fullName>
    </recommendedName>
</protein>
<name>A0A8J3CBL2_9PSEU</name>
<reference evidence="2" key="2">
    <citation type="submission" date="2020-09" db="EMBL/GenBank/DDBJ databases">
        <authorList>
            <person name="Sun Q."/>
            <person name="Zhou Y."/>
        </authorList>
    </citation>
    <scope>NUCLEOTIDE SEQUENCE</scope>
    <source>
        <strain evidence="2">CGMCC 4.5737</strain>
    </source>
</reference>
<organism evidence="2 3">
    <name type="scientific">Longimycelium tulufanense</name>
    <dbReference type="NCBI Taxonomy" id="907463"/>
    <lineage>
        <taxon>Bacteria</taxon>
        <taxon>Bacillati</taxon>
        <taxon>Actinomycetota</taxon>
        <taxon>Actinomycetes</taxon>
        <taxon>Pseudonocardiales</taxon>
        <taxon>Pseudonocardiaceae</taxon>
        <taxon>Longimycelium</taxon>
    </lineage>
</organism>
<dbReference type="CDD" id="cd00093">
    <property type="entry name" value="HTH_XRE"/>
    <property type="match status" value="1"/>
</dbReference>
<dbReference type="Gene3D" id="1.10.260.40">
    <property type="entry name" value="lambda repressor-like DNA-binding domains"/>
    <property type="match status" value="1"/>
</dbReference>
<reference evidence="2" key="1">
    <citation type="journal article" date="2014" name="Int. J. Syst. Evol. Microbiol.">
        <title>Complete genome sequence of Corynebacterium casei LMG S-19264T (=DSM 44701T), isolated from a smear-ripened cheese.</title>
        <authorList>
            <consortium name="US DOE Joint Genome Institute (JGI-PGF)"/>
            <person name="Walter F."/>
            <person name="Albersmeier A."/>
            <person name="Kalinowski J."/>
            <person name="Ruckert C."/>
        </authorList>
    </citation>
    <scope>NUCLEOTIDE SEQUENCE</scope>
    <source>
        <strain evidence="2">CGMCC 4.5737</strain>
    </source>
</reference>
<dbReference type="InterPro" id="IPR001387">
    <property type="entry name" value="Cro/C1-type_HTH"/>
</dbReference>
<keyword evidence="3" id="KW-1185">Reference proteome</keyword>
<proteinExistence type="predicted"/>
<dbReference type="SUPFAM" id="SSF47413">
    <property type="entry name" value="lambda repressor-like DNA-binding domains"/>
    <property type="match status" value="1"/>
</dbReference>
<dbReference type="Proteomes" id="UP000637578">
    <property type="component" value="Unassembled WGS sequence"/>
</dbReference>
<evidence type="ECO:0000313" key="2">
    <source>
        <dbReference type="EMBL" id="GGM55100.1"/>
    </source>
</evidence>
<dbReference type="Pfam" id="PF19054">
    <property type="entry name" value="DUF5753"/>
    <property type="match status" value="1"/>
</dbReference>